<comment type="caution">
    <text evidence="3">The sequence shown here is derived from an EMBL/GenBank/DDBJ whole genome shotgun (WGS) entry which is preliminary data.</text>
</comment>
<dbReference type="EMBL" id="BSFI01000008">
    <property type="protein sequence ID" value="GLK68776.1"/>
    <property type="molecule type" value="Genomic_DNA"/>
</dbReference>
<name>A0A9W6J0Y0_9HYPH</name>
<gene>
    <name evidence="3" type="ORF">GCM10008179_24140</name>
</gene>
<dbReference type="AlphaFoldDB" id="A0A9W6J0Y0"/>
<keyword evidence="1" id="KW-0812">Transmembrane</keyword>
<reference evidence="3" key="2">
    <citation type="submission" date="2023-01" db="EMBL/GenBank/DDBJ databases">
        <authorList>
            <person name="Sun Q."/>
            <person name="Evtushenko L."/>
        </authorList>
    </citation>
    <scope>NUCLEOTIDE SEQUENCE</scope>
    <source>
        <strain evidence="3">VKM B-2347</strain>
    </source>
</reference>
<evidence type="ECO:0000256" key="1">
    <source>
        <dbReference type="SAM" id="Phobius"/>
    </source>
</evidence>
<dbReference type="Gene3D" id="3.10.310.50">
    <property type="match status" value="1"/>
</dbReference>
<evidence type="ECO:0000313" key="3">
    <source>
        <dbReference type="EMBL" id="GLK68776.1"/>
    </source>
</evidence>
<dbReference type="PANTHER" id="PTHR30373:SF8">
    <property type="entry name" value="BLL7265 PROTEIN"/>
    <property type="match status" value="1"/>
</dbReference>
<dbReference type="PANTHER" id="PTHR30373">
    <property type="entry name" value="UPF0603 PROTEIN YGCG"/>
    <property type="match status" value="1"/>
</dbReference>
<evidence type="ECO:0000313" key="4">
    <source>
        <dbReference type="Proteomes" id="UP001143372"/>
    </source>
</evidence>
<accession>A0A9W6J0Y0</accession>
<feature type="domain" description="TPM" evidence="2">
    <location>
        <begin position="88"/>
        <end position="189"/>
    </location>
</feature>
<feature type="transmembrane region" description="Helical" evidence="1">
    <location>
        <begin position="71"/>
        <end position="91"/>
    </location>
</feature>
<organism evidence="3 4">
    <name type="scientific">Hansschlegelia plantiphila</name>
    <dbReference type="NCBI Taxonomy" id="374655"/>
    <lineage>
        <taxon>Bacteria</taxon>
        <taxon>Pseudomonadati</taxon>
        <taxon>Pseudomonadota</taxon>
        <taxon>Alphaproteobacteria</taxon>
        <taxon>Hyphomicrobiales</taxon>
        <taxon>Methylopilaceae</taxon>
        <taxon>Hansschlegelia</taxon>
    </lineage>
</organism>
<sequence length="213" mass="22253">MVSQAQKPFVALTDADRARVAEAVRKAEANTAAEIVVMIETDPCDEVDATVALIAAALLAISTAAPMSLTGASLEVIVIVQIVAFAALAALGRSTRIRRALFIDRLPSSAARRAAHRAFAELGLQRTKGRTAVLIHVALADRHVEVIADEGVHEAVAPETWRESVHAIVTAARSGRLVDGIVAAVERCGAGLAEALPPQPGLGDELPNAPVTR</sequence>
<dbReference type="Pfam" id="PF04536">
    <property type="entry name" value="TPM_phosphatase"/>
    <property type="match status" value="1"/>
</dbReference>
<protein>
    <submittedName>
        <fullName evidence="3">Membrane protein</fullName>
    </submittedName>
</protein>
<dbReference type="Proteomes" id="UP001143372">
    <property type="component" value="Unassembled WGS sequence"/>
</dbReference>
<keyword evidence="1" id="KW-1133">Transmembrane helix</keyword>
<proteinExistence type="predicted"/>
<keyword evidence="4" id="KW-1185">Reference proteome</keyword>
<keyword evidence="1" id="KW-0472">Membrane</keyword>
<reference evidence="3" key="1">
    <citation type="journal article" date="2014" name="Int. J. Syst. Evol. Microbiol.">
        <title>Complete genome sequence of Corynebacterium casei LMG S-19264T (=DSM 44701T), isolated from a smear-ripened cheese.</title>
        <authorList>
            <consortium name="US DOE Joint Genome Institute (JGI-PGF)"/>
            <person name="Walter F."/>
            <person name="Albersmeier A."/>
            <person name="Kalinowski J."/>
            <person name="Ruckert C."/>
        </authorList>
    </citation>
    <scope>NUCLEOTIDE SEQUENCE</scope>
    <source>
        <strain evidence="3">VKM B-2347</strain>
    </source>
</reference>
<dbReference type="InterPro" id="IPR007621">
    <property type="entry name" value="TPM_dom"/>
</dbReference>
<evidence type="ECO:0000259" key="2">
    <source>
        <dbReference type="Pfam" id="PF04536"/>
    </source>
</evidence>